<dbReference type="Gene3D" id="2.30.30.40">
    <property type="entry name" value="SH3 Domains"/>
    <property type="match status" value="2"/>
</dbReference>
<keyword evidence="5" id="KW-0732">Signal</keyword>
<dbReference type="PANTHER" id="PTHR34408">
    <property type="entry name" value="FAMILY PROTEIN, PUTATIVE-RELATED"/>
    <property type="match status" value="1"/>
</dbReference>
<dbReference type="Gene3D" id="3.90.1720.10">
    <property type="entry name" value="endopeptidase domain like (from Nostoc punctiforme)"/>
    <property type="match status" value="1"/>
</dbReference>
<accession>A0A9D1X396</accession>
<dbReference type="InterPro" id="IPR052354">
    <property type="entry name" value="Cell_Wall_Dynamics_Protein"/>
</dbReference>
<dbReference type="Pfam" id="PF08239">
    <property type="entry name" value="SH3_3"/>
    <property type="match status" value="2"/>
</dbReference>
<dbReference type="Proteomes" id="UP000886805">
    <property type="component" value="Unassembled WGS sequence"/>
</dbReference>
<dbReference type="PROSITE" id="PS51781">
    <property type="entry name" value="SH3B"/>
    <property type="match status" value="2"/>
</dbReference>
<keyword evidence="2" id="KW-0645">Protease</keyword>
<feature type="domain" description="SH3b" evidence="6">
    <location>
        <begin position="97"/>
        <end position="158"/>
    </location>
</feature>
<feature type="signal peptide" evidence="5">
    <location>
        <begin position="1"/>
        <end position="27"/>
    </location>
</feature>
<evidence type="ECO:0000259" key="7">
    <source>
        <dbReference type="PROSITE" id="PS51935"/>
    </source>
</evidence>
<evidence type="ECO:0000256" key="3">
    <source>
        <dbReference type="ARBA" id="ARBA00022801"/>
    </source>
</evidence>
<dbReference type="Pfam" id="PF00877">
    <property type="entry name" value="NLPC_P60"/>
    <property type="match status" value="1"/>
</dbReference>
<dbReference type="InterPro" id="IPR038765">
    <property type="entry name" value="Papain-like_cys_pep_sf"/>
</dbReference>
<evidence type="ECO:0000313" key="9">
    <source>
        <dbReference type="Proteomes" id="UP000886805"/>
    </source>
</evidence>
<organism evidence="8 9">
    <name type="scientific">Candidatus Anaerobutyricum stercoripullorum</name>
    <dbReference type="NCBI Taxonomy" id="2838456"/>
    <lineage>
        <taxon>Bacteria</taxon>
        <taxon>Bacillati</taxon>
        <taxon>Bacillota</taxon>
        <taxon>Clostridia</taxon>
        <taxon>Lachnospirales</taxon>
        <taxon>Lachnospiraceae</taxon>
        <taxon>Anaerobutyricum</taxon>
    </lineage>
</organism>
<keyword evidence="4" id="KW-0788">Thiol protease</keyword>
<dbReference type="InterPro" id="IPR003646">
    <property type="entry name" value="SH3-like_bac-type"/>
</dbReference>
<dbReference type="AlphaFoldDB" id="A0A9D1X396"/>
<feature type="domain" description="NlpC/P60" evidence="7">
    <location>
        <begin position="178"/>
        <end position="304"/>
    </location>
</feature>
<dbReference type="GO" id="GO:0008234">
    <property type="term" value="F:cysteine-type peptidase activity"/>
    <property type="evidence" value="ECO:0007669"/>
    <property type="project" value="UniProtKB-KW"/>
</dbReference>
<reference evidence="8" key="2">
    <citation type="submission" date="2021-04" db="EMBL/GenBank/DDBJ databases">
        <authorList>
            <person name="Gilroy R."/>
        </authorList>
    </citation>
    <scope>NUCLEOTIDE SEQUENCE</scope>
    <source>
        <strain evidence="8">ChiSxjej3B15-1167</strain>
    </source>
</reference>
<dbReference type="EMBL" id="DXEQ01000054">
    <property type="protein sequence ID" value="HIX71760.1"/>
    <property type="molecule type" value="Genomic_DNA"/>
</dbReference>
<evidence type="ECO:0000259" key="6">
    <source>
        <dbReference type="PROSITE" id="PS51781"/>
    </source>
</evidence>
<feature type="domain" description="SH3b" evidence="6">
    <location>
        <begin position="32"/>
        <end position="96"/>
    </location>
</feature>
<proteinExistence type="inferred from homology"/>
<dbReference type="GO" id="GO:0006508">
    <property type="term" value="P:proteolysis"/>
    <property type="evidence" value="ECO:0007669"/>
    <property type="project" value="UniProtKB-KW"/>
</dbReference>
<sequence>MHFKFRHGLIILPAVCLILAASVHADAASYKTTARTVCSAKTSVHVRKGPGLSYPVQTTIRKGTRVKKIGVCGSWSAIKTSGSISYIKSSYLKKLYKFIYVSGSSVNLRSGPGTSYSSVAVVPRNTRLKCTGKSHGWMKVKYKKRTCYISRSFTSTKKSAAAAGGATTNSASASQTSDSIRGRAIAAARNRIGDLYSQSRRNMPGYADCSSLLRDVFLSVTGVNIGETTNGQIAALSAYKKPLSALQAGDILMRIEAGSNHAALYIGNNQYIHASSTRGRVVISTYYPSSSYWTCCYDAAAYCSSRR</sequence>
<gene>
    <name evidence="8" type="ORF">H9849_01930</name>
</gene>
<evidence type="ECO:0000313" key="8">
    <source>
        <dbReference type="EMBL" id="HIX71760.1"/>
    </source>
</evidence>
<keyword evidence="3" id="KW-0378">Hydrolase</keyword>
<dbReference type="SMART" id="SM00287">
    <property type="entry name" value="SH3b"/>
    <property type="match status" value="2"/>
</dbReference>
<evidence type="ECO:0000256" key="1">
    <source>
        <dbReference type="ARBA" id="ARBA00007074"/>
    </source>
</evidence>
<evidence type="ECO:0000256" key="4">
    <source>
        <dbReference type="ARBA" id="ARBA00022807"/>
    </source>
</evidence>
<comment type="similarity">
    <text evidence="1">Belongs to the peptidase C40 family.</text>
</comment>
<dbReference type="SUPFAM" id="SSF54001">
    <property type="entry name" value="Cysteine proteinases"/>
    <property type="match status" value="1"/>
</dbReference>
<evidence type="ECO:0000256" key="5">
    <source>
        <dbReference type="SAM" id="SignalP"/>
    </source>
</evidence>
<dbReference type="InterPro" id="IPR000064">
    <property type="entry name" value="NLP_P60_dom"/>
</dbReference>
<comment type="caution">
    <text evidence="8">The sequence shown here is derived from an EMBL/GenBank/DDBJ whole genome shotgun (WGS) entry which is preliminary data.</text>
</comment>
<feature type="chain" id="PRO_5039528152" evidence="5">
    <location>
        <begin position="28"/>
        <end position="307"/>
    </location>
</feature>
<protein>
    <submittedName>
        <fullName evidence="8">SH3 domain-containing protein</fullName>
    </submittedName>
</protein>
<dbReference type="PANTHER" id="PTHR34408:SF1">
    <property type="entry name" value="GLYCOSYL HYDROLASE FAMILY 19 DOMAIN-CONTAINING PROTEIN HI_1415"/>
    <property type="match status" value="1"/>
</dbReference>
<name>A0A9D1X396_9FIRM</name>
<dbReference type="PROSITE" id="PS51935">
    <property type="entry name" value="NLPC_P60"/>
    <property type="match status" value="1"/>
</dbReference>
<reference evidence="8" key="1">
    <citation type="journal article" date="2021" name="PeerJ">
        <title>Extensive microbial diversity within the chicken gut microbiome revealed by metagenomics and culture.</title>
        <authorList>
            <person name="Gilroy R."/>
            <person name="Ravi A."/>
            <person name="Getino M."/>
            <person name="Pursley I."/>
            <person name="Horton D.L."/>
            <person name="Alikhan N.F."/>
            <person name="Baker D."/>
            <person name="Gharbi K."/>
            <person name="Hall N."/>
            <person name="Watson M."/>
            <person name="Adriaenssens E.M."/>
            <person name="Foster-Nyarko E."/>
            <person name="Jarju S."/>
            <person name="Secka A."/>
            <person name="Antonio M."/>
            <person name="Oren A."/>
            <person name="Chaudhuri R.R."/>
            <person name="La Ragione R."/>
            <person name="Hildebrand F."/>
            <person name="Pallen M.J."/>
        </authorList>
    </citation>
    <scope>NUCLEOTIDE SEQUENCE</scope>
    <source>
        <strain evidence="8">ChiSxjej3B15-1167</strain>
    </source>
</reference>
<evidence type="ECO:0000256" key="2">
    <source>
        <dbReference type="ARBA" id="ARBA00022670"/>
    </source>
</evidence>